<evidence type="ECO:0008006" key="4">
    <source>
        <dbReference type="Google" id="ProtNLM"/>
    </source>
</evidence>
<keyword evidence="3" id="KW-1185">Reference proteome</keyword>
<dbReference type="RefSeq" id="WP_261402104.1">
    <property type="nucleotide sequence ID" value="NZ_CP081869.1"/>
</dbReference>
<dbReference type="Proteomes" id="UP000825701">
    <property type="component" value="Chromosome"/>
</dbReference>
<name>A0A9E6UNX3_9HYPH</name>
<protein>
    <recommendedName>
        <fullName evidence="4">PepSY domain-containing protein</fullName>
    </recommendedName>
</protein>
<evidence type="ECO:0000313" key="2">
    <source>
        <dbReference type="EMBL" id="QZN99074.1"/>
    </source>
</evidence>
<dbReference type="EMBL" id="CP081869">
    <property type="protein sequence ID" value="QZN99074.1"/>
    <property type="molecule type" value="Genomic_DNA"/>
</dbReference>
<organism evidence="2 3">
    <name type="scientific">Chenggangzhangella methanolivorans</name>
    <dbReference type="NCBI Taxonomy" id="1437009"/>
    <lineage>
        <taxon>Bacteria</taxon>
        <taxon>Pseudomonadati</taxon>
        <taxon>Pseudomonadota</taxon>
        <taxon>Alphaproteobacteria</taxon>
        <taxon>Hyphomicrobiales</taxon>
        <taxon>Methylopilaceae</taxon>
        <taxon>Chenggangzhangella</taxon>
    </lineage>
</organism>
<evidence type="ECO:0000313" key="3">
    <source>
        <dbReference type="Proteomes" id="UP000825701"/>
    </source>
</evidence>
<feature type="region of interest" description="Disordered" evidence="1">
    <location>
        <begin position="1"/>
        <end position="24"/>
    </location>
</feature>
<accession>A0A9E6UNX3</accession>
<sequence length="163" mass="16846">MARDLVTPGPDRNSHSQGALDGAKSSRVGLVQSVELAENAGRARAISAVFTPFAIGGGSHDVVVLRRDGMLAHYHIDANNGSFIGVTDQKVASLMTSLTPDAGGAAKLSLRDAVSIIESRAPERRAIGAAAEQSGTTIEYEITVATADGDKSFHVSSNGDVSE</sequence>
<dbReference type="KEGG" id="cmet:K6K41_19785"/>
<evidence type="ECO:0000256" key="1">
    <source>
        <dbReference type="SAM" id="MobiDB-lite"/>
    </source>
</evidence>
<reference evidence="2" key="1">
    <citation type="submission" date="2021-08" db="EMBL/GenBank/DDBJ databases">
        <authorList>
            <person name="Zhang H."/>
            <person name="Xu M."/>
            <person name="Yu Z."/>
            <person name="Yang L."/>
            <person name="Cai Y."/>
        </authorList>
    </citation>
    <scope>NUCLEOTIDE SEQUENCE</scope>
    <source>
        <strain evidence="2">CHL1</strain>
    </source>
</reference>
<dbReference type="AlphaFoldDB" id="A0A9E6UNX3"/>
<gene>
    <name evidence="2" type="ORF">K6K41_19785</name>
</gene>
<proteinExistence type="predicted"/>